<protein>
    <submittedName>
        <fullName evidence="4">NUDIX domain-containing protein</fullName>
    </submittedName>
</protein>
<dbReference type="Pfam" id="PF00293">
    <property type="entry name" value="NUDIX"/>
    <property type="match status" value="1"/>
</dbReference>
<dbReference type="PANTHER" id="PTHR43046">
    <property type="entry name" value="GDP-MANNOSE MANNOSYL HYDROLASE"/>
    <property type="match status" value="1"/>
</dbReference>
<dbReference type="PROSITE" id="PS00893">
    <property type="entry name" value="NUDIX_BOX"/>
    <property type="match status" value="1"/>
</dbReference>
<dbReference type="Proteomes" id="UP000245020">
    <property type="component" value="Unassembled WGS sequence"/>
</dbReference>
<dbReference type="InterPro" id="IPR000086">
    <property type="entry name" value="NUDIX_hydrolase_dom"/>
</dbReference>
<dbReference type="GO" id="GO:0016787">
    <property type="term" value="F:hydrolase activity"/>
    <property type="evidence" value="ECO:0007669"/>
    <property type="project" value="UniProtKB-KW"/>
</dbReference>
<evidence type="ECO:0000256" key="2">
    <source>
        <dbReference type="ARBA" id="ARBA00022801"/>
    </source>
</evidence>
<evidence type="ECO:0000313" key="4">
    <source>
        <dbReference type="EMBL" id="PWD81242.1"/>
    </source>
</evidence>
<dbReference type="InterPro" id="IPR015797">
    <property type="entry name" value="NUDIX_hydrolase-like_dom_sf"/>
</dbReference>
<feature type="domain" description="Nudix hydrolase" evidence="3">
    <location>
        <begin position="16"/>
        <end position="149"/>
    </location>
</feature>
<dbReference type="SUPFAM" id="SSF55811">
    <property type="entry name" value="Nudix"/>
    <property type="match status" value="1"/>
</dbReference>
<accession>A0A2U2AF02</accession>
<dbReference type="PANTHER" id="PTHR43046:SF2">
    <property type="entry name" value="8-OXO-DGTP DIPHOSPHATASE-RELATED"/>
    <property type="match status" value="1"/>
</dbReference>
<comment type="cofactor">
    <cofactor evidence="1">
        <name>Mg(2+)</name>
        <dbReference type="ChEBI" id="CHEBI:18420"/>
    </cofactor>
</comment>
<dbReference type="CDD" id="cd04690">
    <property type="entry name" value="NUDIX_Hydrolase"/>
    <property type="match status" value="1"/>
</dbReference>
<sequence length="163" mass="17893">MSSATQTPSSIIDPDKLFILAAGIVIDPRGRLLVVRKQNTEKFMLPGGKIDQGESPIEALIREFKEEIDLTIAPNLANFIKTYEAPAANEPGYFIRSNLFFVLLPTPIEITPSAEIAEAKWITPQDVAGMNLAPLMVSFVIPTWLDLLKDAGESLGFDTYLDA</sequence>
<dbReference type="Gene3D" id="3.90.79.10">
    <property type="entry name" value="Nucleoside Triphosphate Pyrophosphohydrolase"/>
    <property type="match status" value="1"/>
</dbReference>
<name>A0A2U2AF02_9GAMM</name>
<dbReference type="AlphaFoldDB" id="A0A2U2AF02"/>
<gene>
    <name evidence="4" type="ORF">DC083_04960</name>
</gene>
<keyword evidence="5" id="KW-1185">Reference proteome</keyword>
<dbReference type="PROSITE" id="PS51462">
    <property type="entry name" value="NUDIX"/>
    <property type="match status" value="1"/>
</dbReference>
<dbReference type="RefSeq" id="WP_109189139.1">
    <property type="nucleotide sequence ID" value="NZ_BMYA01000003.1"/>
</dbReference>
<evidence type="ECO:0000256" key="1">
    <source>
        <dbReference type="ARBA" id="ARBA00001946"/>
    </source>
</evidence>
<dbReference type="OrthoDB" id="9801098at2"/>
<reference evidence="5" key="1">
    <citation type="submission" date="2018-05" db="EMBL/GenBank/DDBJ databases">
        <title>Ignatzschineria dubaiensis sp. nov., isolated from necrotic foot tissues of dromedaries (Camelus dromedarius) and associated maggots in Dubai, United Arab Emirates.</title>
        <authorList>
            <person name="Tsang C.C."/>
            <person name="Tang J.Y.M."/>
            <person name="Fong J.Y.H."/>
            <person name="Kinne J."/>
            <person name="Lee H.H."/>
            <person name="Joseph M."/>
            <person name="Jose S."/>
            <person name="Schuster R.K."/>
            <person name="Tang Y."/>
            <person name="Sivakumar S."/>
            <person name="Chen J.H.K."/>
            <person name="Teng J.L.L."/>
            <person name="Lau S.K.P."/>
            <person name="Wernery U."/>
            <person name="Woo P.C.Y."/>
        </authorList>
    </citation>
    <scope>NUCLEOTIDE SEQUENCE [LARGE SCALE GENOMIC DNA]</scope>
    <source>
        <strain evidence="5">KCTC 22644</strain>
    </source>
</reference>
<evidence type="ECO:0000313" key="5">
    <source>
        <dbReference type="Proteomes" id="UP000245020"/>
    </source>
</evidence>
<dbReference type="EMBL" id="QEWQ01000003">
    <property type="protein sequence ID" value="PWD81242.1"/>
    <property type="molecule type" value="Genomic_DNA"/>
</dbReference>
<organism evidence="4 5">
    <name type="scientific">Ignatzschineria ureiclastica</name>
    <dbReference type="NCBI Taxonomy" id="472582"/>
    <lineage>
        <taxon>Bacteria</taxon>
        <taxon>Pseudomonadati</taxon>
        <taxon>Pseudomonadota</taxon>
        <taxon>Gammaproteobacteria</taxon>
        <taxon>Cardiobacteriales</taxon>
        <taxon>Ignatzschineriaceae</taxon>
        <taxon>Ignatzschineria</taxon>
    </lineage>
</organism>
<dbReference type="InterPro" id="IPR020084">
    <property type="entry name" value="NUDIX_hydrolase_CS"/>
</dbReference>
<keyword evidence="2" id="KW-0378">Hydrolase</keyword>
<evidence type="ECO:0000259" key="3">
    <source>
        <dbReference type="PROSITE" id="PS51462"/>
    </source>
</evidence>
<comment type="caution">
    <text evidence="4">The sequence shown here is derived from an EMBL/GenBank/DDBJ whole genome shotgun (WGS) entry which is preliminary data.</text>
</comment>
<proteinExistence type="predicted"/>